<dbReference type="InterPro" id="IPR015422">
    <property type="entry name" value="PyrdxlP-dep_Trfase_small"/>
</dbReference>
<dbReference type="EC" id="2.6.1.1" evidence="3"/>
<keyword evidence="4 9" id="KW-0032">Aminotransferase</keyword>
<dbReference type="GO" id="GO:0004069">
    <property type="term" value="F:L-aspartate:2-oxoglutarate aminotransferase activity"/>
    <property type="evidence" value="ECO:0007669"/>
    <property type="project" value="UniProtKB-EC"/>
</dbReference>
<sequence length="396" mass="42968">MLAERTALFKHSDRAAAWTAAKAAILSAEQIIDLTAEEIRSDLPPMVREGTIITINRSINRDTETGAPTKLREAIARRISSETDQPWSMDEVAVTNGSNHALFSAAMVLLNPKDEVLIPVPHWTSFPAQVLLAGGVPIFIETRDNNYVPKPSDLAAAVTSRTKAIVVNTPNNPTGTIYDRETLTEIAQLAAERDLWIVFDECYGAFAHAPHTHHPIVSVAPAARHRTLIVNSFSKSLALSGWQIGYLAGPKCVINDALALQRDTGCNPDVLSQHALLHHLDSGDDVFQQKLQRQVSEARTLGLSVLSTLKSIPQPAAQGGFHFYLDFKGWRQSTKGLGPEFNADDVVDVLLMDAGVAAASGTIFGDSDGVRLSYGIDLGSLDKGLRRLSATLNTWH</sequence>
<gene>
    <name evidence="9" type="ORF">MA20_20060</name>
</gene>
<dbReference type="PANTHER" id="PTHR46383">
    <property type="entry name" value="ASPARTATE AMINOTRANSFERASE"/>
    <property type="match status" value="1"/>
</dbReference>
<protein>
    <recommendedName>
        <fullName evidence="3">aspartate transaminase</fullName>
        <ecNumber evidence="3">2.6.1.1</ecNumber>
    </recommendedName>
</protein>
<dbReference type="SUPFAM" id="SSF53383">
    <property type="entry name" value="PLP-dependent transferases"/>
    <property type="match status" value="1"/>
</dbReference>
<dbReference type="AlphaFoldDB" id="A0A0A3XXK9"/>
<dbReference type="GO" id="GO:0030170">
    <property type="term" value="F:pyridoxal phosphate binding"/>
    <property type="evidence" value="ECO:0007669"/>
    <property type="project" value="InterPro"/>
</dbReference>
<evidence type="ECO:0000256" key="1">
    <source>
        <dbReference type="ARBA" id="ARBA00001933"/>
    </source>
</evidence>
<name>A0A0A3XXK9_BRAJP</name>
<evidence type="ECO:0000256" key="4">
    <source>
        <dbReference type="ARBA" id="ARBA00022576"/>
    </source>
</evidence>
<dbReference type="RefSeq" id="WP_041956547.1">
    <property type="nucleotide sequence ID" value="NZ_JRPN01000016.1"/>
</dbReference>
<dbReference type="Gene3D" id="3.40.640.10">
    <property type="entry name" value="Type I PLP-dependent aspartate aminotransferase-like (Major domain)"/>
    <property type="match status" value="1"/>
</dbReference>
<evidence type="ECO:0000313" key="10">
    <source>
        <dbReference type="Proteomes" id="UP000030377"/>
    </source>
</evidence>
<evidence type="ECO:0000259" key="8">
    <source>
        <dbReference type="Pfam" id="PF00155"/>
    </source>
</evidence>
<proteinExistence type="inferred from homology"/>
<dbReference type="Gene3D" id="3.90.1150.10">
    <property type="entry name" value="Aspartate Aminotransferase, domain 1"/>
    <property type="match status" value="1"/>
</dbReference>
<organism evidence="9 10">
    <name type="scientific">Bradyrhizobium japonicum</name>
    <dbReference type="NCBI Taxonomy" id="375"/>
    <lineage>
        <taxon>Bacteria</taxon>
        <taxon>Pseudomonadati</taxon>
        <taxon>Pseudomonadota</taxon>
        <taxon>Alphaproteobacteria</taxon>
        <taxon>Hyphomicrobiales</taxon>
        <taxon>Nitrobacteraceae</taxon>
        <taxon>Bradyrhizobium</taxon>
    </lineage>
</organism>
<dbReference type="InterPro" id="IPR004839">
    <property type="entry name" value="Aminotransferase_I/II_large"/>
</dbReference>
<comment type="catalytic activity">
    <reaction evidence="7">
        <text>L-aspartate + 2-oxoglutarate = oxaloacetate + L-glutamate</text>
        <dbReference type="Rhea" id="RHEA:21824"/>
        <dbReference type="ChEBI" id="CHEBI:16452"/>
        <dbReference type="ChEBI" id="CHEBI:16810"/>
        <dbReference type="ChEBI" id="CHEBI:29985"/>
        <dbReference type="ChEBI" id="CHEBI:29991"/>
        <dbReference type="EC" id="2.6.1.1"/>
    </reaction>
</comment>
<dbReference type="Pfam" id="PF00155">
    <property type="entry name" value="Aminotran_1_2"/>
    <property type="match status" value="1"/>
</dbReference>
<evidence type="ECO:0000256" key="2">
    <source>
        <dbReference type="ARBA" id="ARBA00007441"/>
    </source>
</evidence>
<dbReference type="InterPro" id="IPR015421">
    <property type="entry name" value="PyrdxlP-dep_Trfase_major"/>
</dbReference>
<dbReference type="GO" id="GO:0006520">
    <property type="term" value="P:amino acid metabolic process"/>
    <property type="evidence" value="ECO:0007669"/>
    <property type="project" value="InterPro"/>
</dbReference>
<dbReference type="EMBL" id="JRPN01000016">
    <property type="protein sequence ID" value="KGT78014.1"/>
    <property type="molecule type" value="Genomic_DNA"/>
</dbReference>
<comment type="caution">
    <text evidence="9">The sequence shown here is derived from an EMBL/GenBank/DDBJ whole genome shotgun (WGS) entry which is preliminary data.</text>
</comment>
<comment type="cofactor">
    <cofactor evidence="1">
        <name>pyridoxal 5'-phosphate</name>
        <dbReference type="ChEBI" id="CHEBI:597326"/>
    </cofactor>
</comment>
<accession>A0A0A3XXK9</accession>
<dbReference type="CDD" id="cd00609">
    <property type="entry name" value="AAT_like"/>
    <property type="match status" value="1"/>
</dbReference>
<feature type="domain" description="Aminotransferase class I/classII large" evidence="8">
    <location>
        <begin position="30"/>
        <end position="388"/>
    </location>
</feature>
<evidence type="ECO:0000256" key="7">
    <source>
        <dbReference type="ARBA" id="ARBA00049185"/>
    </source>
</evidence>
<dbReference type="InterPro" id="IPR015424">
    <property type="entry name" value="PyrdxlP-dep_Trfase"/>
</dbReference>
<comment type="similarity">
    <text evidence="2">Belongs to the class-I pyridoxal-phosphate-dependent aminotransferase family.</text>
</comment>
<dbReference type="InterPro" id="IPR050596">
    <property type="entry name" value="AspAT/PAT-like"/>
</dbReference>
<evidence type="ECO:0000256" key="6">
    <source>
        <dbReference type="ARBA" id="ARBA00022898"/>
    </source>
</evidence>
<keyword evidence="6" id="KW-0663">Pyridoxal phosphate</keyword>
<evidence type="ECO:0000256" key="3">
    <source>
        <dbReference type="ARBA" id="ARBA00012753"/>
    </source>
</evidence>
<reference evidence="9 10" key="1">
    <citation type="submission" date="2014-09" db="EMBL/GenBank/DDBJ databases">
        <title>Draft genome of Bradyrhizobium japonicum Is-34.</title>
        <authorList>
            <person name="Tsurumaru H."/>
            <person name="Yamakawa T."/>
            <person name="Hashimoto S."/>
            <person name="Okizaki K."/>
            <person name="Kanesaki Y."/>
            <person name="Yoshikawa H."/>
            <person name="Yajima S."/>
        </authorList>
    </citation>
    <scope>NUCLEOTIDE SEQUENCE [LARGE SCALE GENOMIC DNA]</scope>
    <source>
        <strain evidence="9 10">Is-34</strain>
    </source>
</reference>
<dbReference type="Proteomes" id="UP000030377">
    <property type="component" value="Unassembled WGS sequence"/>
</dbReference>
<evidence type="ECO:0000256" key="5">
    <source>
        <dbReference type="ARBA" id="ARBA00022679"/>
    </source>
</evidence>
<dbReference type="PANTHER" id="PTHR46383:SF1">
    <property type="entry name" value="ASPARTATE AMINOTRANSFERASE"/>
    <property type="match status" value="1"/>
</dbReference>
<evidence type="ECO:0000313" key="9">
    <source>
        <dbReference type="EMBL" id="KGT78014.1"/>
    </source>
</evidence>
<keyword evidence="5 9" id="KW-0808">Transferase</keyword>